<reference evidence="1" key="1">
    <citation type="submission" date="2022-04" db="EMBL/GenBank/DDBJ databases">
        <title>A functionally conserved STORR gene fusion in Papaver species that diverged 16.8 million years ago.</title>
        <authorList>
            <person name="Catania T."/>
        </authorList>
    </citation>
    <scope>NUCLEOTIDE SEQUENCE</scope>
    <source>
        <strain evidence="1">S-188037</strain>
    </source>
</reference>
<keyword evidence="2" id="KW-1185">Reference proteome</keyword>
<proteinExistence type="predicted"/>
<comment type="caution">
    <text evidence="1">The sequence shown here is derived from an EMBL/GenBank/DDBJ whole genome shotgun (WGS) entry which is preliminary data.</text>
</comment>
<accession>A0AAD4X5I8</accession>
<dbReference type="EMBL" id="JAJJMB010017174">
    <property type="protein sequence ID" value="KAI3841356.1"/>
    <property type="molecule type" value="Genomic_DNA"/>
</dbReference>
<evidence type="ECO:0000313" key="1">
    <source>
        <dbReference type="EMBL" id="KAI3841356.1"/>
    </source>
</evidence>
<dbReference type="AlphaFoldDB" id="A0AAD4X5I8"/>
<gene>
    <name evidence="1" type="ORF">MKW98_007837</name>
</gene>
<sequence length="65" mass="7213">MIIDLRFLVQSIMRFGFLIEVDKMTEKLQGVGISSGSADGAVLTTSKVILMFFVVLRLTEGEACW</sequence>
<name>A0AAD4X5I8_9MAGN</name>
<evidence type="ECO:0000313" key="2">
    <source>
        <dbReference type="Proteomes" id="UP001202328"/>
    </source>
</evidence>
<organism evidence="1 2">
    <name type="scientific">Papaver atlanticum</name>
    <dbReference type="NCBI Taxonomy" id="357466"/>
    <lineage>
        <taxon>Eukaryota</taxon>
        <taxon>Viridiplantae</taxon>
        <taxon>Streptophyta</taxon>
        <taxon>Embryophyta</taxon>
        <taxon>Tracheophyta</taxon>
        <taxon>Spermatophyta</taxon>
        <taxon>Magnoliopsida</taxon>
        <taxon>Ranunculales</taxon>
        <taxon>Papaveraceae</taxon>
        <taxon>Papaveroideae</taxon>
        <taxon>Papaver</taxon>
    </lineage>
</organism>
<dbReference type="Proteomes" id="UP001202328">
    <property type="component" value="Unassembled WGS sequence"/>
</dbReference>
<protein>
    <submittedName>
        <fullName evidence="1">Uncharacterized protein</fullName>
    </submittedName>
</protein>